<organism evidence="1 2">
    <name type="scientific">Mycobacteroides saopaulense</name>
    <dbReference type="NCBI Taxonomy" id="1578165"/>
    <lineage>
        <taxon>Bacteria</taxon>
        <taxon>Bacillati</taxon>
        <taxon>Actinomycetota</taxon>
        <taxon>Actinomycetes</taxon>
        <taxon>Mycobacteriales</taxon>
        <taxon>Mycobacteriaceae</taxon>
        <taxon>Mycobacteroides</taxon>
    </lineage>
</organism>
<name>A0ABX3C4E3_9MYCO</name>
<dbReference type="RefSeq" id="WP_070909253.1">
    <property type="nucleotide sequence ID" value="NZ_MLIC01000001.1"/>
</dbReference>
<keyword evidence="2" id="KW-1185">Reference proteome</keyword>
<reference evidence="1 2" key="1">
    <citation type="submission" date="2016-10" db="EMBL/GenBank/DDBJ databases">
        <title>Evaluation of Human, Animal and Environmental Mycobacterium chelonae Isolates by Core Genome Phylogenomic Analysis, Targeted Gene Comparison, and Anti-microbial Susceptibility Patterns: A Tale of Mistaken Identities.</title>
        <authorList>
            <person name="Fogelson S.B."/>
            <person name="Camus A.C."/>
            <person name="Lorenz W."/>
            <person name="Vasireddy R."/>
            <person name="Vasireddy S."/>
            <person name="Smith T."/>
            <person name="Brown-Elliott B.A."/>
            <person name="Wallace R.J.Jr."/>
            <person name="Hasan N.A."/>
            <person name="Reischl U."/>
            <person name="Sanchez S."/>
        </authorList>
    </citation>
    <scope>NUCLEOTIDE SEQUENCE [LARGE SCALE GENOMIC DNA]</scope>
    <source>
        <strain evidence="1 2">8528</strain>
    </source>
</reference>
<protein>
    <submittedName>
        <fullName evidence="1">Uncharacterized protein</fullName>
    </submittedName>
</protein>
<proteinExistence type="predicted"/>
<gene>
    <name evidence="1" type="ORF">BKG73_01485</name>
</gene>
<evidence type="ECO:0000313" key="2">
    <source>
        <dbReference type="Proteomes" id="UP000179621"/>
    </source>
</evidence>
<sequence>MTRRPRGNILALLVIALLVPAYIFGVIRPRYDKYANVAHPVPDLVVTYKQPIVLHGATWSVKGILRESKSHGYHDRATPLPQGTEILRVGFDRKNVPGQQPPAPSACASTLISGPTRWEPQSEYRVTVGGATTELDGVSIGPAGTNGRCQEEGTFQDGFLVPKGTMPDAIDMEFLWGKSDHRIVRFQLG</sequence>
<accession>A0ABX3C4E3</accession>
<comment type="caution">
    <text evidence="1">The sequence shown here is derived from an EMBL/GenBank/DDBJ whole genome shotgun (WGS) entry which is preliminary data.</text>
</comment>
<dbReference type="Proteomes" id="UP000179621">
    <property type="component" value="Unassembled WGS sequence"/>
</dbReference>
<evidence type="ECO:0000313" key="1">
    <source>
        <dbReference type="EMBL" id="OHU13424.1"/>
    </source>
</evidence>
<dbReference type="EMBL" id="MLIH01000002">
    <property type="protein sequence ID" value="OHU13424.1"/>
    <property type="molecule type" value="Genomic_DNA"/>
</dbReference>